<evidence type="ECO:0000256" key="1">
    <source>
        <dbReference type="SAM" id="MobiDB-lite"/>
    </source>
</evidence>
<sequence length="119" mass="12021">MFFLATALYTKGVSPSTSATTTGQEHPEATTSNDNVVGTTIEKSTASTSSQGLETSGYAGVNSDSGAECVPDLTLDHGDTGQPGDSVDEGFSDGSLVAVGDAIQAESLLWVATSTTQLV</sequence>
<evidence type="ECO:0000313" key="3">
    <source>
        <dbReference type="Proteomes" id="UP001472677"/>
    </source>
</evidence>
<feature type="region of interest" description="Disordered" evidence="1">
    <location>
        <begin position="13"/>
        <end position="92"/>
    </location>
</feature>
<protein>
    <submittedName>
        <fullName evidence="2">Uncharacterized protein</fullName>
    </submittedName>
</protein>
<dbReference type="Proteomes" id="UP001472677">
    <property type="component" value="Unassembled WGS sequence"/>
</dbReference>
<reference evidence="2 3" key="1">
    <citation type="journal article" date="2024" name="G3 (Bethesda)">
        <title>Genome assembly of Hibiscus sabdariffa L. provides insights into metabolisms of medicinal natural products.</title>
        <authorList>
            <person name="Kim T."/>
        </authorList>
    </citation>
    <scope>NUCLEOTIDE SEQUENCE [LARGE SCALE GENOMIC DNA]</scope>
    <source>
        <strain evidence="2">TK-2024</strain>
        <tissue evidence="2">Old leaves</tissue>
    </source>
</reference>
<accession>A0ABR2CT87</accession>
<name>A0ABR2CT87_9ROSI</name>
<keyword evidence="3" id="KW-1185">Reference proteome</keyword>
<evidence type="ECO:0000313" key="2">
    <source>
        <dbReference type="EMBL" id="KAK8522996.1"/>
    </source>
</evidence>
<organism evidence="2 3">
    <name type="scientific">Hibiscus sabdariffa</name>
    <name type="common">roselle</name>
    <dbReference type="NCBI Taxonomy" id="183260"/>
    <lineage>
        <taxon>Eukaryota</taxon>
        <taxon>Viridiplantae</taxon>
        <taxon>Streptophyta</taxon>
        <taxon>Embryophyta</taxon>
        <taxon>Tracheophyta</taxon>
        <taxon>Spermatophyta</taxon>
        <taxon>Magnoliopsida</taxon>
        <taxon>eudicotyledons</taxon>
        <taxon>Gunneridae</taxon>
        <taxon>Pentapetalae</taxon>
        <taxon>rosids</taxon>
        <taxon>malvids</taxon>
        <taxon>Malvales</taxon>
        <taxon>Malvaceae</taxon>
        <taxon>Malvoideae</taxon>
        <taxon>Hibiscus</taxon>
    </lineage>
</organism>
<proteinExistence type="predicted"/>
<feature type="compositionally biased region" description="Polar residues" evidence="1">
    <location>
        <begin position="13"/>
        <end position="54"/>
    </location>
</feature>
<gene>
    <name evidence="2" type="ORF">V6N12_073708</name>
</gene>
<dbReference type="EMBL" id="JBBPBM010000044">
    <property type="protein sequence ID" value="KAK8522996.1"/>
    <property type="molecule type" value="Genomic_DNA"/>
</dbReference>
<comment type="caution">
    <text evidence="2">The sequence shown here is derived from an EMBL/GenBank/DDBJ whole genome shotgun (WGS) entry which is preliminary data.</text>
</comment>